<dbReference type="PANTHER" id="PTHR33606:SF3">
    <property type="entry name" value="PROTEIN YCII"/>
    <property type="match status" value="1"/>
</dbReference>
<dbReference type="InterPro" id="IPR005545">
    <property type="entry name" value="YCII"/>
</dbReference>
<evidence type="ECO:0000313" key="3">
    <source>
        <dbReference type="EMBL" id="QEA16640.1"/>
    </source>
</evidence>
<feature type="domain" description="YCII-related" evidence="2">
    <location>
        <begin position="3"/>
        <end position="87"/>
    </location>
</feature>
<dbReference type="Pfam" id="PF03795">
    <property type="entry name" value="YCII"/>
    <property type="match status" value="1"/>
</dbReference>
<evidence type="ECO:0000256" key="1">
    <source>
        <dbReference type="ARBA" id="ARBA00007689"/>
    </source>
</evidence>
<keyword evidence="4" id="KW-1185">Reference proteome</keyword>
<dbReference type="AlphaFoldDB" id="A0A5B8S5F7"/>
<accession>A0A5B8S5F7</accession>
<dbReference type="Gene3D" id="3.30.70.1060">
    <property type="entry name" value="Dimeric alpha+beta barrel"/>
    <property type="match status" value="1"/>
</dbReference>
<dbReference type="SUPFAM" id="SSF54909">
    <property type="entry name" value="Dimeric alpha+beta barrel"/>
    <property type="match status" value="1"/>
</dbReference>
<organism evidence="3 4">
    <name type="scientific">Novosphingobium ginsenosidimutans</name>
    <dbReference type="NCBI Taxonomy" id="1176536"/>
    <lineage>
        <taxon>Bacteria</taxon>
        <taxon>Pseudomonadati</taxon>
        <taxon>Pseudomonadota</taxon>
        <taxon>Alphaproteobacteria</taxon>
        <taxon>Sphingomonadales</taxon>
        <taxon>Sphingomonadaceae</taxon>
        <taxon>Novosphingobium</taxon>
    </lineage>
</organism>
<dbReference type="Proteomes" id="UP000321172">
    <property type="component" value="Chromosome"/>
</dbReference>
<dbReference type="InterPro" id="IPR011008">
    <property type="entry name" value="Dimeric_a/b-barrel"/>
</dbReference>
<protein>
    <submittedName>
        <fullName evidence="3">YciI family protein</fullName>
    </submittedName>
</protein>
<dbReference type="PANTHER" id="PTHR33606">
    <property type="entry name" value="PROTEIN YCII"/>
    <property type="match status" value="1"/>
</dbReference>
<evidence type="ECO:0000313" key="4">
    <source>
        <dbReference type="Proteomes" id="UP000321172"/>
    </source>
</evidence>
<dbReference type="EMBL" id="CP042345">
    <property type="protein sequence ID" value="QEA16640.1"/>
    <property type="molecule type" value="Genomic_DNA"/>
</dbReference>
<gene>
    <name evidence="3" type="ORF">FRF71_11140</name>
</gene>
<sequence>MALYCIHAIDGPEGAQIRPRLIGAHLAHVEANIDRYFVAGPLKNAEGQTIGSMLVVEAADEADARAFLNRDPYAGAGLWSQIHIAAFAAVAGTSVGGAAWKN</sequence>
<reference evidence="3 4" key="1">
    <citation type="journal article" date="2013" name="J. Microbiol. Biotechnol.">
        <title>Novosphingobium ginsenosidimutans sp. nov., with the ability to convert ginsenoside.</title>
        <authorList>
            <person name="Kim J.K."/>
            <person name="He D."/>
            <person name="Liu Q.M."/>
            <person name="Park H.Y."/>
            <person name="Jung M.S."/>
            <person name="Yoon M.H."/>
            <person name="Kim S.C."/>
            <person name="Im W.T."/>
        </authorList>
    </citation>
    <scope>NUCLEOTIDE SEQUENCE [LARGE SCALE GENOMIC DNA]</scope>
    <source>
        <strain evidence="3 4">FW-6</strain>
    </source>
</reference>
<dbReference type="InterPro" id="IPR051807">
    <property type="entry name" value="Sec-metab_biosynth-assoc"/>
</dbReference>
<name>A0A5B8S5F7_9SPHN</name>
<proteinExistence type="inferred from homology"/>
<evidence type="ECO:0000259" key="2">
    <source>
        <dbReference type="Pfam" id="PF03795"/>
    </source>
</evidence>
<dbReference type="RefSeq" id="WP_147090719.1">
    <property type="nucleotide sequence ID" value="NZ_BAABJD010000005.1"/>
</dbReference>
<dbReference type="OrthoDB" id="2293521at2"/>
<dbReference type="KEGG" id="ngf:FRF71_11140"/>
<comment type="similarity">
    <text evidence="1">Belongs to the YciI family.</text>
</comment>